<protein>
    <submittedName>
        <fullName evidence="1">Uncharacterized protein</fullName>
    </submittedName>
</protein>
<evidence type="ECO:0000313" key="1">
    <source>
        <dbReference type="EMBL" id="JAN93443.1"/>
    </source>
</evidence>
<reference evidence="1" key="1">
    <citation type="submission" date="2015-10" db="EMBL/GenBank/DDBJ databases">
        <title>EvidentialGene: Evidence-directed Construction of Complete mRNA Transcriptomes without Genomes.</title>
        <authorList>
            <person name="Gilbert D.G."/>
        </authorList>
    </citation>
    <scope>NUCLEOTIDE SEQUENCE</scope>
</reference>
<organism evidence="1">
    <name type="scientific">Daphnia magna</name>
    <dbReference type="NCBI Taxonomy" id="35525"/>
    <lineage>
        <taxon>Eukaryota</taxon>
        <taxon>Metazoa</taxon>
        <taxon>Ecdysozoa</taxon>
        <taxon>Arthropoda</taxon>
        <taxon>Crustacea</taxon>
        <taxon>Branchiopoda</taxon>
        <taxon>Diplostraca</taxon>
        <taxon>Cladocera</taxon>
        <taxon>Anomopoda</taxon>
        <taxon>Daphniidae</taxon>
        <taxon>Daphnia</taxon>
    </lineage>
</organism>
<name>A0A0P6IUB9_9CRUS</name>
<sequence length="123" mass="14558">MVFGIEFKMFLIDDHGSTSTDFLTVFKIAHFFHANSDSISIFDLLWSFQRDRITHPGRTRWNFKGEKWEQKNLHSTFSILTFCFILKSYYTNDDVKICFPNFHGFVISKVATAVVQPTFFRKR</sequence>
<dbReference type="AlphaFoldDB" id="A0A0P6IUB9"/>
<proteinExistence type="predicted"/>
<accession>A0A0P6IUB9</accession>
<dbReference type="EMBL" id="GDIQ01001294">
    <property type="protein sequence ID" value="JAN93443.1"/>
    <property type="molecule type" value="Transcribed_RNA"/>
</dbReference>